<evidence type="ECO:0000313" key="3">
    <source>
        <dbReference type="EMBL" id="PRM88111.1"/>
    </source>
</evidence>
<dbReference type="InterPro" id="IPR003488">
    <property type="entry name" value="DprA"/>
</dbReference>
<evidence type="ECO:0000313" key="5">
    <source>
        <dbReference type="EMBL" id="UYF43515.1"/>
    </source>
</evidence>
<evidence type="ECO:0000313" key="6">
    <source>
        <dbReference type="Proteomes" id="UP000239065"/>
    </source>
</evidence>
<evidence type="ECO:0000313" key="7">
    <source>
        <dbReference type="Proteomes" id="UP000515842"/>
    </source>
</evidence>
<evidence type="ECO:0000259" key="2">
    <source>
        <dbReference type="Pfam" id="PF02481"/>
    </source>
</evidence>
<reference evidence="3 6" key="1">
    <citation type="submission" date="2017-09" db="EMBL/GenBank/DDBJ databases">
        <title>Reassesment of A. cryaerophilus.</title>
        <authorList>
            <person name="Perez-Cataluna A."/>
            <person name="Collado L."/>
            <person name="Salgado O."/>
            <person name="Lefinanco V."/>
            <person name="Figueras M.J."/>
        </authorList>
    </citation>
    <scope>NUCLEOTIDE SEQUENCE [LARGE SCALE GENOMIC DNA]</scope>
    <source>
        <strain evidence="3 6">LMG 9861</strain>
    </source>
</reference>
<dbReference type="EMBL" id="CP099556">
    <property type="protein sequence ID" value="UYF43515.1"/>
    <property type="molecule type" value="Genomic_DNA"/>
</dbReference>
<dbReference type="Pfam" id="PF02481">
    <property type="entry name" value="DNA_processg_A"/>
    <property type="match status" value="1"/>
</dbReference>
<dbReference type="Proteomes" id="UP000515842">
    <property type="component" value="Chromosome"/>
</dbReference>
<dbReference type="PANTHER" id="PTHR43022:SF1">
    <property type="entry name" value="PROTEIN SMF"/>
    <property type="match status" value="1"/>
</dbReference>
<reference evidence="5" key="3">
    <citation type="journal article" date="2022" name="Front. Microbiol.">
        <title>Species classification and novel plasmid identifications in Arcobacter cryaerophilus and Arcobacter cryaerophilus-like organisms.</title>
        <authorList>
            <person name="Zhou G."/>
            <person name="Wang M."/>
            <person name="Wang H."/>
            <person name="Chen X."/>
            <person name="Gu Y."/>
            <person name="Shao Z."/>
            <person name="Zhang J."/>
            <person name="Zhang M."/>
        </authorList>
    </citation>
    <scope>NUCLEOTIDE SEQUENCE</scope>
    <source>
        <strain evidence="5">ICDCAC48</strain>
    </source>
</reference>
<sequence>MINQFDFKIKELENMKKYPKELYFIGNTQLLKRKKISIVGTRRPSNYTKEFTYKLASKLSQNGICIVSGAAMGVDSIAHSGAGLNNTIAVVANGLDIRYPSVNKNQIIEIEKNGLIISSFKEGEKARLYSFVQRNEIVVALGDKLIVTQADLNSGSMTSVEFAIKQNKEIFVLPHRINESLATNELIKKGLAKAIYDIDEFIEDIVGVGLFGFENSFDEILEYCKSNPIYDEVLLKYPDKILEYELDGKIAIKDGKVFVL</sequence>
<dbReference type="RefSeq" id="WP_066168273.1">
    <property type="nucleotide sequence ID" value="NZ_CP060693.1"/>
</dbReference>
<dbReference type="EMBL" id="CP060693">
    <property type="protein sequence ID" value="QNM90328.1"/>
    <property type="molecule type" value="Genomic_DNA"/>
</dbReference>
<accession>A0A2S9SNE2</accession>
<proteinExistence type="inferred from homology"/>
<comment type="similarity">
    <text evidence="1">Belongs to the DprA/Smf family.</text>
</comment>
<protein>
    <submittedName>
        <fullName evidence="3">DNA-processing protein DprA</fullName>
    </submittedName>
    <submittedName>
        <fullName evidence="4">DNA-protecting protein DprA</fullName>
    </submittedName>
</protein>
<dbReference type="Gene3D" id="3.40.50.450">
    <property type="match status" value="1"/>
</dbReference>
<name>A0A2S9SNE2_9BACT</name>
<dbReference type="PANTHER" id="PTHR43022">
    <property type="entry name" value="PROTEIN SMF"/>
    <property type="match status" value="1"/>
</dbReference>
<dbReference type="InterPro" id="IPR057666">
    <property type="entry name" value="DrpA_SLOG"/>
</dbReference>
<dbReference type="GO" id="GO:0009294">
    <property type="term" value="P:DNA-mediated transformation"/>
    <property type="evidence" value="ECO:0007669"/>
    <property type="project" value="InterPro"/>
</dbReference>
<feature type="domain" description="Smf/DprA SLOG" evidence="2">
    <location>
        <begin position="11"/>
        <end position="204"/>
    </location>
</feature>
<dbReference type="AlphaFoldDB" id="A0A2S9SNE2"/>
<dbReference type="EMBL" id="NXGJ01000004">
    <property type="protein sequence ID" value="PRM88111.1"/>
    <property type="molecule type" value="Genomic_DNA"/>
</dbReference>
<dbReference type="Proteomes" id="UP001164100">
    <property type="component" value="Chromosome"/>
</dbReference>
<gene>
    <name evidence="3" type="ORF">CJ669_05005</name>
    <name evidence="4" type="ORF">HOO34_00890</name>
    <name evidence="5" type="ORF">NGX11_00885</name>
</gene>
<evidence type="ECO:0000313" key="4">
    <source>
        <dbReference type="EMBL" id="QNM90328.1"/>
    </source>
</evidence>
<evidence type="ECO:0000256" key="1">
    <source>
        <dbReference type="ARBA" id="ARBA00006525"/>
    </source>
</evidence>
<dbReference type="SUPFAM" id="SSF102405">
    <property type="entry name" value="MCP/YpsA-like"/>
    <property type="match status" value="1"/>
</dbReference>
<dbReference type="Proteomes" id="UP000239065">
    <property type="component" value="Unassembled WGS sequence"/>
</dbReference>
<reference evidence="4 7" key="2">
    <citation type="journal article" date="2020" name="Front. Microbiol.">
        <title>Genomic Analysis and Antimicrobial Resistance of Aliarcobacter cryaerophilus Strains From German Water Poultry.</title>
        <authorList>
            <person name="Muller E."/>
            <person name="Hotzel H."/>
            <person name="Ahlers C."/>
            <person name="Hanel I."/>
            <person name="Tomaso H."/>
            <person name="Abdel-Glil M.Y."/>
        </authorList>
    </citation>
    <scope>NUCLEOTIDE SEQUENCE [LARGE SCALE GENOMIC DNA]</scope>
    <source>
        <strain evidence="4 7">16CS1285-4</strain>
    </source>
</reference>
<organism evidence="3 6">
    <name type="scientific">Aliarcobacter cryaerophilus</name>
    <dbReference type="NCBI Taxonomy" id="28198"/>
    <lineage>
        <taxon>Bacteria</taxon>
        <taxon>Pseudomonadati</taxon>
        <taxon>Campylobacterota</taxon>
        <taxon>Epsilonproteobacteria</taxon>
        <taxon>Campylobacterales</taxon>
        <taxon>Arcobacteraceae</taxon>
        <taxon>Aliarcobacter</taxon>
    </lineage>
</organism>